<name>A0AAN1XZX3_UNVUL</name>
<evidence type="ECO:0000313" key="2">
    <source>
        <dbReference type="EMBL" id="BDE07553.1"/>
    </source>
</evidence>
<feature type="signal peptide" evidence="1">
    <location>
        <begin position="1"/>
        <end position="20"/>
    </location>
</feature>
<keyword evidence="3" id="KW-1185">Reference proteome</keyword>
<dbReference type="KEGG" id="vab:WPS_28290"/>
<evidence type="ECO:0000256" key="1">
    <source>
        <dbReference type="SAM" id="SignalP"/>
    </source>
</evidence>
<dbReference type="PROSITE" id="PS51257">
    <property type="entry name" value="PROKAR_LIPOPROTEIN"/>
    <property type="match status" value="1"/>
</dbReference>
<evidence type="ECO:0000313" key="3">
    <source>
        <dbReference type="Proteomes" id="UP001317532"/>
    </source>
</evidence>
<dbReference type="AlphaFoldDB" id="A0AAN1XZX3"/>
<dbReference type="Proteomes" id="UP001317532">
    <property type="component" value="Chromosome"/>
</dbReference>
<accession>A0AAN1XZX3</accession>
<proteinExistence type="predicted"/>
<keyword evidence="1" id="KW-0732">Signal</keyword>
<organism evidence="2 3">
    <name type="scientific">Vulcanimicrobium alpinum</name>
    <dbReference type="NCBI Taxonomy" id="3016050"/>
    <lineage>
        <taxon>Bacteria</taxon>
        <taxon>Bacillati</taxon>
        <taxon>Vulcanimicrobiota</taxon>
        <taxon>Vulcanimicrobiia</taxon>
        <taxon>Vulcanimicrobiales</taxon>
        <taxon>Vulcanimicrobiaceae</taxon>
        <taxon>Vulcanimicrobium</taxon>
    </lineage>
</organism>
<gene>
    <name evidence="2" type="ORF">WPS_28290</name>
</gene>
<dbReference type="EMBL" id="AP025523">
    <property type="protein sequence ID" value="BDE07553.1"/>
    <property type="molecule type" value="Genomic_DNA"/>
</dbReference>
<reference evidence="2 3" key="1">
    <citation type="journal article" date="2022" name="ISME Commun">
        <title>Vulcanimicrobium alpinus gen. nov. sp. nov., the first cultivated representative of the candidate phylum 'Eremiobacterota', is a metabolically versatile aerobic anoxygenic phototroph.</title>
        <authorList>
            <person name="Yabe S."/>
            <person name="Muto K."/>
            <person name="Abe K."/>
            <person name="Yokota A."/>
            <person name="Staudigel H."/>
            <person name="Tebo B.M."/>
        </authorList>
    </citation>
    <scope>NUCLEOTIDE SEQUENCE [LARGE SCALE GENOMIC DNA]</scope>
    <source>
        <strain evidence="2 3">WC8-2</strain>
    </source>
</reference>
<sequence length="164" mass="17313">MRWISAGTVVLMLFAASCAAAPASHDVPKPAACDATVNKPLGDLVAQETMQPVDNVMVCGTTIGPSRPQRAGAHGGHQLIPLRAPVDGGSVLVEVVTNDELDGRVTAPRGATVFAYGQYFHTSRRQRPFKAGIHDVHCATHRGADNGWVVVNGVSYPRGSCPLY</sequence>
<feature type="chain" id="PRO_5042982227" evidence="1">
    <location>
        <begin position="21"/>
        <end position="164"/>
    </location>
</feature>
<dbReference type="RefSeq" id="WP_317995135.1">
    <property type="nucleotide sequence ID" value="NZ_AP025523.1"/>
</dbReference>
<protein>
    <submittedName>
        <fullName evidence="2">Uncharacterized protein</fullName>
    </submittedName>
</protein>